<gene>
    <name evidence="2" type="ORF">KHLLAP_LOCUS3392</name>
</gene>
<evidence type="ECO:0000313" key="3">
    <source>
        <dbReference type="Proteomes" id="UP001295740"/>
    </source>
</evidence>
<dbReference type="SUPFAM" id="SSF55729">
    <property type="entry name" value="Acyl-CoA N-acyltransferases (Nat)"/>
    <property type="match status" value="1"/>
</dbReference>
<comment type="caution">
    <text evidence="2">The sequence shown here is derived from an EMBL/GenBank/DDBJ whole genome shotgun (WGS) entry which is preliminary data.</text>
</comment>
<dbReference type="EMBL" id="CAUWAG010000004">
    <property type="protein sequence ID" value="CAJ2502924.1"/>
    <property type="molecule type" value="Genomic_DNA"/>
</dbReference>
<accession>A0AAI8YFQ1</accession>
<dbReference type="Gene3D" id="3.40.630.30">
    <property type="match status" value="1"/>
</dbReference>
<organism evidence="2 3">
    <name type="scientific">Anthostomella pinea</name>
    <dbReference type="NCBI Taxonomy" id="933095"/>
    <lineage>
        <taxon>Eukaryota</taxon>
        <taxon>Fungi</taxon>
        <taxon>Dikarya</taxon>
        <taxon>Ascomycota</taxon>
        <taxon>Pezizomycotina</taxon>
        <taxon>Sordariomycetes</taxon>
        <taxon>Xylariomycetidae</taxon>
        <taxon>Xylariales</taxon>
        <taxon>Xylariaceae</taxon>
        <taxon>Anthostomella</taxon>
    </lineage>
</organism>
<dbReference type="Proteomes" id="UP001295740">
    <property type="component" value="Unassembled WGS sequence"/>
</dbReference>
<keyword evidence="3" id="KW-1185">Reference proteome</keyword>
<dbReference type="InterPro" id="IPR016181">
    <property type="entry name" value="Acyl_CoA_acyltransferase"/>
</dbReference>
<feature type="region of interest" description="Disordered" evidence="1">
    <location>
        <begin position="164"/>
        <end position="187"/>
    </location>
</feature>
<name>A0AAI8YFQ1_9PEZI</name>
<dbReference type="AlphaFoldDB" id="A0AAI8YFQ1"/>
<sequence>MLVKRELMPPFHRFDYSVGRSSQVLAQFCQEFYDGDGKIRQQFKGRGFWGADFDDSWVFVVTRIVVADENRRRGVGTDLFRTVLGRVLQWAAEEAPEPRSVFTVSDPEVMRQEAEAQGFRSSADFGRFYRESLSRAESFWRSLGFDKIGALLWFGWMRRPGEGRSTLQAGGEPTDVDSDLDQLFGTG</sequence>
<evidence type="ECO:0000313" key="2">
    <source>
        <dbReference type="EMBL" id="CAJ2502924.1"/>
    </source>
</evidence>
<protein>
    <submittedName>
        <fullName evidence="2">Uu.00g103180.m01.CDS01</fullName>
    </submittedName>
</protein>
<evidence type="ECO:0000256" key="1">
    <source>
        <dbReference type="SAM" id="MobiDB-lite"/>
    </source>
</evidence>
<reference evidence="2" key="1">
    <citation type="submission" date="2023-10" db="EMBL/GenBank/DDBJ databases">
        <authorList>
            <person name="Hackl T."/>
        </authorList>
    </citation>
    <scope>NUCLEOTIDE SEQUENCE</scope>
</reference>
<proteinExistence type="predicted"/>